<keyword evidence="11" id="KW-1015">Disulfide bond</keyword>
<keyword evidence="6 16" id="KW-0732">Signal</keyword>
<protein>
    <recommendedName>
        <fullName evidence="3">Prolactin receptor</fullName>
    </recommendedName>
</protein>
<dbReference type="Proteomes" id="UP000694569">
    <property type="component" value="Unplaced"/>
</dbReference>
<dbReference type="FunFam" id="2.60.40.10:FF:000358">
    <property type="entry name" value="Prolactin receptor"/>
    <property type="match status" value="1"/>
</dbReference>
<dbReference type="Ensembl" id="ENSLLET00000004085.1">
    <property type="protein sequence ID" value="ENSLLEP00000003901.1"/>
    <property type="gene ID" value="ENSLLEG00000002507.1"/>
</dbReference>
<dbReference type="GeneTree" id="ENSGT00940000154851"/>
<evidence type="ECO:0000259" key="17">
    <source>
        <dbReference type="PROSITE" id="PS50853"/>
    </source>
</evidence>
<evidence type="ECO:0000256" key="16">
    <source>
        <dbReference type="SAM" id="SignalP"/>
    </source>
</evidence>
<dbReference type="FunFam" id="2.60.40.10:FF:000287">
    <property type="entry name" value="Prolactin receptor"/>
    <property type="match status" value="1"/>
</dbReference>
<evidence type="ECO:0000313" key="18">
    <source>
        <dbReference type="Ensembl" id="ENSLLEP00000003901.1"/>
    </source>
</evidence>
<keyword evidence="12" id="KW-0675">Receptor</keyword>
<evidence type="ECO:0000256" key="15">
    <source>
        <dbReference type="SAM" id="Phobius"/>
    </source>
</evidence>
<dbReference type="PANTHER" id="PTHR23037">
    <property type="entry name" value="CYTOKINE RECEPTOR"/>
    <property type="match status" value="1"/>
</dbReference>
<evidence type="ECO:0000256" key="7">
    <source>
        <dbReference type="ARBA" id="ARBA00022737"/>
    </source>
</evidence>
<feature type="domain" description="Fibronectin type-III" evidence="17">
    <location>
        <begin position="132"/>
        <end position="230"/>
    </location>
</feature>
<organism evidence="18 19">
    <name type="scientific">Leptobrachium leishanense</name>
    <name type="common">Leishan spiny toad</name>
    <dbReference type="NCBI Taxonomy" id="445787"/>
    <lineage>
        <taxon>Eukaryota</taxon>
        <taxon>Metazoa</taxon>
        <taxon>Chordata</taxon>
        <taxon>Craniata</taxon>
        <taxon>Vertebrata</taxon>
        <taxon>Euteleostomi</taxon>
        <taxon>Amphibia</taxon>
        <taxon>Batrachia</taxon>
        <taxon>Anura</taxon>
        <taxon>Pelobatoidea</taxon>
        <taxon>Megophryidae</taxon>
        <taxon>Leptobrachium</taxon>
    </lineage>
</organism>
<dbReference type="InterPro" id="IPR003961">
    <property type="entry name" value="FN3_dom"/>
</dbReference>
<keyword evidence="13" id="KW-0325">Glycoprotein</keyword>
<evidence type="ECO:0000256" key="2">
    <source>
        <dbReference type="ARBA" id="ARBA00007885"/>
    </source>
</evidence>
<gene>
    <name evidence="18" type="primary">PRLR</name>
</gene>
<evidence type="ECO:0000256" key="6">
    <source>
        <dbReference type="ARBA" id="ARBA00022729"/>
    </source>
</evidence>
<feature type="region of interest" description="Disordered" evidence="14">
    <location>
        <begin position="557"/>
        <end position="589"/>
    </location>
</feature>
<evidence type="ECO:0000256" key="11">
    <source>
        <dbReference type="ARBA" id="ARBA00023157"/>
    </source>
</evidence>
<keyword evidence="10 15" id="KW-0472">Membrane</keyword>
<dbReference type="AlphaFoldDB" id="A0A8C5LXY7"/>
<dbReference type="Pfam" id="PF09067">
    <property type="entry name" value="EpoR_lig-bind"/>
    <property type="match status" value="1"/>
</dbReference>
<evidence type="ECO:0000256" key="4">
    <source>
        <dbReference type="ARBA" id="ARBA00022692"/>
    </source>
</evidence>
<evidence type="ECO:0000256" key="8">
    <source>
        <dbReference type="ARBA" id="ARBA00022833"/>
    </source>
</evidence>
<keyword evidence="9 15" id="KW-1133">Transmembrane helix</keyword>
<keyword evidence="8" id="KW-0862">Zinc</keyword>
<dbReference type="CDD" id="cd00063">
    <property type="entry name" value="FN3"/>
    <property type="match status" value="1"/>
</dbReference>
<keyword evidence="7" id="KW-0677">Repeat</keyword>
<evidence type="ECO:0000256" key="9">
    <source>
        <dbReference type="ARBA" id="ARBA00022989"/>
    </source>
</evidence>
<feature type="chain" id="PRO_5043377851" description="Prolactin receptor" evidence="16">
    <location>
        <begin position="23"/>
        <end position="609"/>
    </location>
</feature>
<evidence type="ECO:0000313" key="19">
    <source>
        <dbReference type="Proteomes" id="UP000694569"/>
    </source>
</evidence>
<evidence type="ECO:0000256" key="3">
    <source>
        <dbReference type="ARBA" id="ARBA00019818"/>
    </source>
</evidence>
<comment type="subcellular location">
    <subcellularLocation>
        <location evidence="1">Membrane</location>
        <topology evidence="1">Single-pass type I membrane protein</topology>
    </subcellularLocation>
</comment>
<accession>A0A8C5LXY7</accession>
<evidence type="ECO:0000256" key="13">
    <source>
        <dbReference type="ARBA" id="ARBA00023180"/>
    </source>
</evidence>
<feature type="compositionally biased region" description="Polar residues" evidence="14">
    <location>
        <begin position="323"/>
        <end position="334"/>
    </location>
</feature>
<dbReference type="InterPro" id="IPR013783">
    <property type="entry name" value="Ig-like_fold"/>
</dbReference>
<dbReference type="SUPFAM" id="SSF49265">
    <property type="entry name" value="Fibronectin type III"/>
    <property type="match status" value="2"/>
</dbReference>
<dbReference type="PANTHER" id="PTHR23037:SF46">
    <property type="entry name" value="INTERLEUKIN 5 RECEPTOR SUBUNIT ALPHA"/>
    <property type="match status" value="1"/>
</dbReference>
<dbReference type="InterPro" id="IPR015152">
    <property type="entry name" value="Growth/epo_recpt_lig-bind"/>
</dbReference>
<feature type="region of interest" description="Disordered" evidence="14">
    <location>
        <begin position="322"/>
        <end position="350"/>
    </location>
</feature>
<keyword evidence="4 15" id="KW-0812">Transmembrane</keyword>
<feature type="transmembrane region" description="Helical" evidence="15">
    <location>
        <begin position="233"/>
        <end position="253"/>
    </location>
</feature>
<evidence type="ECO:0000256" key="14">
    <source>
        <dbReference type="SAM" id="MobiDB-lite"/>
    </source>
</evidence>
<name>A0A8C5LXY7_9ANUR</name>
<dbReference type="Gene3D" id="2.60.40.10">
    <property type="entry name" value="Immunoglobulins"/>
    <property type="match status" value="2"/>
</dbReference>
<feature type="signal peptide" evidence="16">
    <location>
        <begin position="1"/>
        <end position="22"/>
    </location>
</feature>
<reference evidence="18" key="1">
    <citation type="submission" date="2025-08" db="UniProtKB">
        <authorList>
            <consortium name="Ensembl"/>
        </authorList>
    </citation>
    <scope>IDENTIFICATION</scope>
</reference>
<dbReference type="GO" id="GO:0046872">
    <property type="term" value="F:metal ion binding"/>
    <property type="evidence" value="ECO:0007669"/>
    <property type="project" value="UniProtKB-KW"/>
</dbReference>
<dbReference type="PROSITE" id="PS50853">
    <property type="entry name" value="FN3"/>
    <property type="match status" value="1"/>
</dbReference>
<proteinExistence type="inferred from homology"/>
<keyword evidence="19" id="KW-1185">Reference proteome</keyword>
<evidence type="ECO:0000256" key="12">
    <source>
        <dbReference type="ARBA" id="ARBA00023170"/>
    </source>
</evidence>
<sequence>MRQNPAFVASPFLLTILILASALRTVALTSTPDEDLLKCQSSDKETFFCWWTPWVNDGLPTNYSLFYRKEKETNETECPDYRTMGPNTCFFNKKLTTFWNYYFIYVNATNARGTQMSPIIPVDVIRSVKTPPPVNISLSTLNNKPNLLIKWLPPEGVDVKSGWITLEYEVQIKNEKDHEWESQGVHKQPILKVFSLIPGDTYTVRVRCIAHGSSLWSDWSSEMFITMPGRKDYTLWISIGVLSSVICLTLIWTMALKGCSLMSCILPPVPGPKIMGFDTQLLKTGKSEDLLSALGCQGFPPTSDYEDLLVEFVEVDESKEHLISSQDRSPQSQHIKVCPVDTDNDSGRGSCDSPFALSEASKELRVLPPDVDSGMGDLSSKKNPWTLKNATGINFGDSKSYVWPEGSLSGSQTSRSSYHNITDVCKLAIGAMNANMSSFLMPYEDKSQLKYFRTIETIDEENKQSELEEVYPMGTDPDQVHLLTHVNPPFTSAKTVDYVEVHKVNQNDALALIPKHKENSVRTDQYFAVFPSREYTKVERVEGNNVFVLMQDLENEGIPTNEDPVKEFSPKSQQSPSEKHMSFFPPAGNQSGIQFGNSMGYMDPSAFLS</sequence>
<dbReference type="GO" id="GO:0009897">
    <property type="term" value="C:external side of plasma membrane"/>
    <property type="evidence" value="ECO:0007669"/>
    <property type="project" value="TreeGrafter"/>
</dbReference>
<dbReference type="InterPro" id="IPR036116">
    <property type="entry name" value="FN3_sf"/>
</dbReference>
<dbReference type="OrthoDB" id="8858139at2759"/>
<keyword evidence="5" id="KW-0479">Metal-binding</keyword>
<evidence type="ECO:0000256" key="5">
    <source>
        <dbReference type="ARBA" id="ARBA00022723"/>
    </source>
</evidence>
<reference evidence="18" key="2">
    <citation type="submission" date="2025-09" db="UniProtKB">
        <authorList>
            <consortium name="Ensembl"/>
        </authorList>
    </citation>
    <scope>IDENTIFICATION</scope>
</reference>
<comment type="similarity">
    <text evidence="2">Belongs to the type I cytokine receptor family. Type 1 subfamily.</text>
</comment>
<dbReference type="SMART" id="SM00060">
    <property type="entry name" value="FN3"/>
    <property type="match status" value="2"/>
</dbReference>
<evidence type="ECO:0000256" key="10">
    <source>
        <dbReference type="ARBA" id="ARBA00023136"/>
    </source>
</evidence>
<evidence type="ECO:0000256" key="1">
    <source>
        <dbReference type="ARBA" id="ARBA00004479"/>
    </source>
</evidence>
<dbReference type="GO" id="GO:0004896">
    <property type="term" value="F:cytokine receptor activity"/>
    <property type="evidence" value="ECO:0007669"/>
    <property type="project" value="TreeGrafter"/>
</dbReference>